<feature type="domain" description="Glycosyl-hydrolase 97 N-terminal" evidence="7">
    <location>
        <begin position="29"/>
        <end position="293"/>
    </location>
</feature>
<reference evidence="9" key="1">
    <citation type="submission" date="2022-07" db="EMBL/GenBank/DDBJ databases">
        <title>Taxonomy of Novel Oxalotrophic and Methylotrophic Bacteria.</title>
        <authorList>
            <person name="Sahin N."/>
            <person name="Tani A."/>
        </authorList>
    </citation>
    <scope>NUCLEOTIDE SEQUENCE</scope>
    <source>
        <strain evidence="9">Y10</strain>
    </source>
</reference>
<evidence type="ECO:0000256" key="1">
    <source>
        <dbReference type="ARBA" id="ARBA00001913"/>
    </source>
</evidence>
<dbReference type="InterPro" id="IPR013780">
    <property type="entry name" value="Glyco_hydro_b"/>
</dbReference>
<protein>
    <submittedName>
        <fullName evidence="9">Alpha-glucosidase</fullName>
    </submittedName>
</protein>
<keyword evidence="3" id="KW-0378">Hydrolase</keyword>
<feature type="domain" description="Glycosyl-hydrolase 97 catalytic" evidence="6">
    <location>
        <begin position="311"/>
        <end position="463"/>
    </location>
</feature>
<dbReference type="Pfam" id="PF10566">
    <property type="entry name" value="Glyco_hydro_97"/>
    <property type="match status" value="1"/>
</dbReference>
<dbReference type="RefSeq" id="WP_281763975.1">
    <property type="nucleotide sequence ID" value="NZ_BRVO01000001.1"/>
</dbReference>
<comment type="subunit">
    <text evidence="2">Monomer.</text>
</comment>
<keyword evidence="10" id="KW-1185">Reference proteome</keyword>
<gene>
    <name evidence="9" type="ORF">Y10_06950</name>
</gene>
<evidence type="ECO:0000256" key="4">
    <source>
        <dbReference type="ARBA" id="ARBA00022837"/>
    </source>
</evidence>
<name>A0ABQ5MHC3_9FLAO</name>
<accession>A0ABQ5MHC3</accession>
<sequence length="643" mass="72548">MKNIAIKGLLCILLASCCPPENSKPSTTIESPDESISVHTGIKKDSTAYYLVYKNNQVVIDTSVLGLERKDENFASKLSMQSFSDISKIEDTYTLTHGKQSNITYTANQKTITLVNEHEQQLQIVFSVSNDGLGFKYVFPESSEDVKYITDEKTTFNFPENTKAWLQPLAKAKTGWEHTNPSYEEHYKKGISVDTPSDIGEGWIYPALFNTAENMWAAITETHLEANYAGSHLKYSKEDKALKLTFPQPEEKMTDGALNPESKLPWETPWRVIALGTLETVTNSTLGTDLAKPAITEDTDYIKPGLASWSWAILKDDSITYDITKEFIDYAADMNWGYCLIDVNWDTRIGDDGIKELVAYGKEKNVQLILWYNSAGDWNTTPYEPKDRFTTAEKREAEFKKLSDWGIGGVKIDFFGGDGQSYMEYYHQILTSAAKHHILVNFHGTTLPRGWQRTYPNLMTMEAIKGFEFISFGQPDADEAPSHCAMLPYTRNLFDPMDFTPMALDTIPGIHRRTTAAFELALPTLFLSGIQHIAETPNGMAKMPEYVKNYLRDIPTDWDQSKYLAGYPGKDAIIARRKGETWFITGINGENKVKEMTIDLSFIPSKNGYMITDGTSTKFEQTEISNTETTITMQPYGGFVIKI</sequence>
<evidence type="ECO:0000259" key="8">
    <source>
        <dbReference type="Pfam" id="PF14509"/>
    </source>
</evidence>
<dbReference type="Gene3D" id="2.60.40.1180">
    <property type="entry name" value="Golgi alpha-mannosidase II"/>
    <property type="match status" value="1"/>
</dbReference>
<keyword evidence="5" id="KW-0326">Glycosidase</keyword>
<proteinExistence type="predicted"/>
<evidence type="ECO:0000259" key="7">
    <source>
        <dbReference type="Pfam" id="PF14508"/>
    </source>
</evidence>
<dbReference type="PANTHER" id="PTHR35803:SF2">
    <property type="entry name" value="RETAINING ALPHA-GALACTOSIDASE"/>
    <property type="match status" value="1"/>
</dbReference>
<dbReference type="InterPro" id="IPR014718">
    <property type="entry name" value="GH-type_carb-bd"/>
</dbReference>
<dbReference type="InterPro" id="IPR017853">
    <property type="entry name" value="GH"/>
</dbReference>
<dbReference type="InterPro" id="IPR029486">
    <property type="entry name" value="GH97_N"/>
</dbReference>
<evidence type="ECO:0000256" key="2">
    <source>
        <dbReference type="ARBA" id="ARBA00011245"/>
    </source>
</evidence>
<keyword evidence="4" id="KW-0106">Calcium</keyword>
<dbReference type="Pfam" id="PF14508">
    <property type="entry name" value="GH97_N"/>
    <property type="match status" value="1"/>
</dbReference>
<dbReference type="InterPro" id="IPR029483">
    <property type="entry name" value="GH97_C"/>
</dbReference>
<dbReference type="EMBL" id="BRVO01000001">
    <property type="protein sequence ID" value="GLB48327.1"/>
    <property type="molecule type" value="Genomic_DNA"/>
</dbReference>
<evidence type="ECO:0000313" key="9">
    <source>
        <dbReference type="EMBL" id="GLB48327.1"/>
    </source>
</evidence>
<dbReference type="Pfam" id="PF14509">
    <property type="entry name" value="GH97_C"/>
    <property type="match status" value="1"/>
</dbReference>
<dbReference type="SUPFAM" id="SSF51445">
    <property type="entry name" value="(Trans)glycosidases"/>
    <property type="match status" value="1"/>
</dbReference>
<evidence type="ECO:0000256" key="5">
    <source>
        <dbReference type="ARBA" id="ARBA00023295"/>
    </source>
</evidence>
<comment type="caution">
    <text evidence="9">The sequence shown here is derived from an EMBL/GenBank/DDBJ whole genome shotgun (WGS) entry which is preliminary data.</text>
</comment>
<dbReference type="InterPro" id="IPR013785">
    <property type="entry name" value="Aldolase_TIM"/>
</dbReference>
<dbReference type="Gene3D" id="2.70.98.10">
    <property type="match status" value="1"/>
</dbReference>
<dbReference type="PANTHER" id="PTHR35803">
    <property type="entry name" value="GLUCAN 1,4-ALPHA-GLUCOSIDASE SUSB-RELATED"/>
    <property type="match status" value="1"/>
</dbReference>
<organism evidence="9 10">
    <name type="scientific">Neptunitalea lumnitzerae</name>
    <dbReference type="NCBI Taxonomy" id="2965509"/>
    <lineage>
        <taxon>Bacteria</taxon>
        <taxon>Pseudomonadati</taxon>
        <taxon>Bacteroidota</taxon>
        <taxon>Flavobacteriia</taxon>
        <taxon>Flavobacteriales</taxon>
        <taxon>Flavobacteriaceae</taxon>
        <taxon>Neptunitalea</taxon>
    </lineage>
</organism>
<dbReference type="InterPro" id="IPR052720">
    <property type="entry name" value="Glycosyl_hydrolase_97"/>
</dbReference>
<evidence type="ECO:0000259" key="6">
    <source>
        <dbReference type="Pfam" id="PF10566"/>
    </source>
</evidence>
<evidence type="ECO:0000313" key="10">
    <source>
        <dbReference type="Proteomes" id="UP001143543"/>
    </source>
</evidence>
<dbReference type="InterPro" id="IPR019563">
    <property type="entry name" value="GH97_catalytic"/>
</dbReference>
<evidence type="ECO:0000256" key="3">
    <source>
        <dbReference type="ARBA" id="ARBA00022801"/>
    </source>
</evidence>
<dbReference type="Gene3D" id="3.20.20.70">
    <property type="entry name" value="Aldolase class I"/>
    <property type="match status" value="1"/>
</dbReference>
<comment type="cofactor">
    <cofactor evidence="1">
        <name>Ca(2+)</name>
        <dbReference type="ChEBI" id="CHEBI:29108"/>
    </cofactor>
</comment>
<dbReference type="Proteomes" id="UP001143543">
    <property type="component" value="Unassembled WGS sequence"/>
</dbReference>
<feature type="domain" description="Glycosyl-hydrolase 97 C-terminal oligomerisation" evidence="8">
    <location>
        <begin position="557"/>
        <end position="643"/>
    </location>
</feature>